<feature type="transmembrane region" description="Helical" evidence="1">
    <location>
        <begin position="56"/>
        <end position="78"/>
    </location>
</feature>
<gene>
    <name evidence="2" type="ORF">OLEA9_A062042</name>
</gene>
<evidence type="ECO:0000313" key="3">
    <source>
        <dbReference type="Proteomes" id="UP000594638"/>
    </source>
</evidence>
<protein>
    <submittedName>
        <fullName evidence="2">Uncharacterized protein</fullName>
    </submittedName>
</protein>
<dbReference type="EMBL" id="CACTIH010005829">
    <property type="protein sequence ID" value="CAA3002320.1"/>
    <property type="molecule type" value="Genomic_DNA"/>
</dbReference>
<keyword evidence="3" id="KW-1185">Reference proteome</keyword>
<feature type="transmembrane region" description="Helical" evidence="1">
    <location>
        <begin position="90"/>
        <end position="109"/>
    </location>
</feature>
<keyword evidence="1" id="KW-1133">Transmembrane helix</keyword>
<dbReference type="Proteomes" id="UP000594638">
    <property type="component" value="Unassembled WGS sequence"/>
</dbReference>
<sequence length="141" mass="15885">MDAFARFFDSQSASGNRWSYNSSVAQTHYKQVSLSLCFALTAAAAVGAYLHIFWNIWGFLTTLASVCGIFWLYSVPLYEEEKWVAAAPCQWYSLYPLIVLSGLGCPWYVSSTSLYGLRVSFRVSGFVFVFFDIILVLGFYA</sequence>
<keyword evidence="1" id="KW-0472">Membrane</keyword>
<accession>A0A8S0TEK1</accession>
<comment type="caution">
    <text evidence="2">The sequence shown here is derived from an EMBL/GenBank/DDBJ whole genome shotgun (WGS) entry which is preliminary data.</text>
</comment>
<evidence type="ECO:0000256" key="1">
    <source>
        <dbReference type="SAM" id="Phobius"/>
    </source>
</evidence>
<keyword evidence="1" id="KW-0812">Transmembrane</keyword>
<proteinExistence type="predicted"/>
<organism evidence="2 3">
    <name type="scientific">Olea europaea subsp. europaea</name>
    <dbReference type="NCBI Taxonomy" id="158383"/>
    <lineage>
        <taxon>Eukaryota</taxon>
        <taxon>Viridiplantae</taxon>
        <taxon>Streptophyta</taxon>
        <taxon>Embryophyta</taxon>
        <taxon>Tracheophyta</taxon>
        <taxon>Spermatophyta</taxon>
        <taxon>Magnoliopsida</taxon>
        <taxon>eudicotyledons</taxon>
        <taxon>Gunneridae</taxon>
        <taxon>Pentapetalae</taxon>
        <taxon>asterids</taxon>
        <taxon>lamiids</taxon>
        <taxon>Lamiales</taxon>
        <taxon>Oleaceae</taxon>
        <taxon>Oleeae</taxon>
        <taxon>Olea</taxon>
    </lineage>
</organism>
<feature type="transmembrane region" description="Helical" evidence="1">
    <location>
        <begin position="121"/>
        <end position="140"/>
    </location>
</feature>
<dbReference type="OrthoDB" id="1277691at2759"/>
<feature type="transmembrane region" description="Helical" evidence="1">
    <location>
        <begin position="32"/>
        <end position="50"/>
    </location>
</feature>
<name>A0A8S0TEK1_OLEEU</name>
<reference evidence="2 3" key="1">
    <citation type="submission" date="2019-12" db="EMBL/GenBank/DDBJ databases">
        <authorList>
            <person name="Alioto T."/>
            <person name="Alioto T."/>
            <person name="Gomez Garrido J."/>
        </authorList>
    </citation>
    <scope>NUCLEOTIDE SEQUENCE [LARGE SCALE GENOMIC DNA]</scope>
</reference>
<evidence type="ECO:0000313" key="2">
    <source>
        <dbReference type="EMBL" id="CAA3002320.1"/>
    </source>
</evidence>
<dbReference type="Gramene" id="OE9A062042T1">
    <property type="protein sequence ID" value="OE9A062042C1"/>
    <property type="gene ID" value="OE9A062042"/>
</dbReference>
<dbReference type="AlphaFoldDB" id="A0A8S0TEK1"/>